<comment type="subcellular location">
    <subcellularLocation>
        <location evidence="1 6">Cytoplasm</location>
        <location evidence="1 6">Cytosol</location>
    </subcellularLocation>
</comment>
<evidence type="ECO:0000256" key="5">
    <source>
        <dbReference type="ARBA" id="ARBA00023186"/>
    </source>
</evidence>
<accession>A0ABQ3GYC7</accession>
<reference evidence="8" key="1">
    <citation type="journal article" date="2019" name="Int. J. Syst. Evol. Microbiol.">
        <title>The Global Catalogue of Microorganisms (GCM) 10K type strain sequencing project: providing services to taxonomists for standard genome sequencing and annotation.</title>
        <authorList>
            <consortium name="The Broad Institute Genomics Platform"/>
            <consortium name="The Broad Institute Genome Sequencing Center for Infectious Disease"/>
            <person name="Wu L."/>
            <person name="Ma J."/>
        </authorList>
    </citation>
    <scope>NUCLEOTIDE SEQUENCE [LARGE SCALE GENOMIC DNA]</scope>
    <source>
        <strain evidence="8">KCTC 23701</strain>
    </source>
</reference>
<dbReference type="InterPro" id="IPR003713">
    <property type="entry name" value="FliS"/>
</dbReference>
<proteinExistence type="inferred from homology"/>
<sequence length="152" mass="16203">MLGMKKALSAYGQTSVEMAVDVASPHRLVMMLFDGAIKSVAMAKVHLEAGNIAEKGAATSKAIAIVDDGLRLSLDKEQGGELASNLDALYEYISSQLLRANLRNDAELFDEVLGLLGELKQSWEAIDPAVQAAQAVEPPRQDTASVLSYGRA</sequence>
<dbReference type="NCBIfam" id="TIGR00208">
    <property type="entry name" value="fliS"/>
    <property type="match status" value="1"/>
</dbReference>
<dbReference type="Pfam" id="PF02561">
    <property type="entry name" value="FliS"/>
    <property type="match status" value="1"/>
</dbReference>
<dbReference type="PANTHER" id="PTHR34773:SF1">
    <property type="entry name" value="FLAGELLAR SECRETION CHAPERONE FLIS"/>
    <property type="match status" value="1"/>
</dbReference>
<keyword evidence="5" id="KW-0143">Chaperone</keyword>
<comment type="similarity">
    <text evidence="2 6">Belongs to the FliS family.</text>
</comment>
<keyword evidence="7" id="KW-0969">Cilium</keyword>
<dbReference type="RefSeq" id="WP_189459619.1">
    <property type="nucleotide sequence ID" value="NZ_BMYO01000003.1"/>
</dbReference>
<evidence type="ECO:0000256" key="3">
    <source>
        <dbReference type="ARBA" id="ARBA00022490"/>
    </source>
</evidence>
<dbReference type="EMBL" id="BMYO01000003">
    <property type="protein sequence ID" value="GHD61091.1"/>
    <property type="molecule type" value="Genomic_DNA"/>
</dbReference>
<evidence type="ECO:0000313" key="7">
    <source>
        <dbReference type="EMBL" id="GHD61091.1"/>
    </source>
</evidence>
<dbReference type="SUPFAM" id="SSF101116">
    <property type="entry name" value="Flagellar export chaperone FliS"/>
    <property type="match status" value="1"/>
</dbReference>
<evidence type="ECO:0000256" key="4">
    <source>
        <dbReference type="ARBA" id="ARBA00022795"/>
    </source>
</evidence>
<keyword evidence="4 6" id="KW-1005">Bacterial flagellum biogenesis</keyword>
<evidence type="ECO:0000256" key="2">
    <source>
        <dbReference type="ARBA" id="ARBA00008787"/>
    </source>
</evidence>
<dbReference type="PANTHER" id="PTHR34773">
    <property type="entry name" value="FLAGELLAR SECRETION CHAPERONE FLIS"/>
    <property type="match status" value="1"/>
</dbReference>
<dbReference type="CDD" id="cd16098">
    <property type="entry name" value="FliS"/>
    <property type="match status" value="1"/>
</dbReference>
<dbReference type="Proteomes" id="UP000604737">
    <property type="component" value="Unassembled WGS sequence"/>
</dbReference>
<keyword evidence="7" id="KW-0966">Cell projection</keyword>
<name>A0ABQ3GYC7_9NEIS</name>
<protein>
    <recommendedName>
        <fullName evidence="6">Flagellar secretion chaperone FliS</fullName>
    </recommendedName>
</protein>
<evidence type="ECO:0000256" key="1">
    <source>
        <dbReference type="ARBA" id="ARBA00004514"/>
    </source>
</evidence>
<gene>
    <name evidence="7" type="primary">fliS</name>
    <name evidence="7" type="ORF">GCM10007350_15220</name>
</gene>
<evidence type="ECO:0000256" key="6">
    <source>
        <dbReference type="PIRNR" id="PIRNR039090"/>
    </source>
</evidence>
<keyword evidence="8" id="KW-1185">Reference proteome</keyword>
<dbReference type="InterPro" id="IPR036584">
    <property type="entry name" value="FliS_sf"/>
</dbReference>
<dbReference type="PIRSF" id="PIRSF039090">
    <property type="entry name" value="Flis"/>
    <property type="match status" value="1"/>
</dbReference>
<dbReference type="Gene3D" id="1.20.120.340">
    <property type="entry name" value="Flagellar protein FliS"/>
    <property type="match status" value="1"/>
</dbReference>
<organism evidence="7 8">
    <name type="scientific">Jeongeupia chitinilytica</name>
    <dbReference type="NCBI Taxonomy" id="1041641"/>
    <lineage>
        <taxon>Bacteria</taxon>
        <taxon>Pseudomonadati</taxon>
        <taxon>Pseudomonadota</taxon>
        <taxon>Betaproteobacteria</taxon>
        <taxon>Neisseriales</taxon>
        <taxon>Chitinibacteraceae</taxon>
        <taxon>Jeongeupia</taxon>
    </lineage>
</organism>
<comment type="caution">
    <text evidence="7">The sequence shown here is derived from an EMBL/GenBank/DDBJ whole genome shotgun (WGS) entry which is preliminary data.</text>
</comment>
<keyword evidence="3 6" id="KW-0963">Cytoplasm</keyword>
<keyword evidence="7" id="KW-0282">Flagellum</keyword>
<evidence type="ECO:0000313" key="8">
    <source>
        <dbReference type="Proteomes" id="UP000604737"/>
    </source>
</evidence>